<comment type="caution">
    <text evidence="2">The sequence shown here is derived from an EMBL/GenBank/DDBJ whole genome shotgun (WGS) entry which is preliminary data.</text>
</comment>
<evidence type="ECO:0000256" key="1">
    <source>
        <dbReference type="SAM" id="MobiDB-lite"/>
    </source>
</evidence>
<feature type="compositionally biased region" description="Low complexity" evidence="1">
    <location>
        <begin position="18"/>
        <end position="27"/>
    </location>
</feature>
<name>A0AAV9W9V8_9PEZI</name>
<feature type="region of interest" description="Disordered" evidence="1">
    <location>
        <begin position="1"/>
        <end position="32"/>
    </location>
</feature>
<feature type="compositionally biased region" description="Polar residues" evidence="1">
    <location>
        <begin position="48"/>
        <end position="57"/>
    </location>
</feature>
<feature type="compositionally biased region" description="Basic and acidic residues" evidence="1">
    <location>
        <begin position="71"/>
        <end position="111"/>
    </location>
</feature>
<sequence>MRKAKREPVTMSEDELSDGLSDLSDISDIPDDLSDLSKELLLLDDYKGTSTGHSQPQLHHKEAPTGGSLPHGEKTSTEQSLSDHEETSTKKLSPDRGETPVREYLSDHEEASTNGSAYYSDRDTLECDQLPSTDEPGPKFEFERKKLRPKHAELLLQDHVQDVTFKYCGAWKTFVPHLRSLTNSVKLRHLSIVARNKTLTAIVPFLELLEPGLESFVLFLDHVEYKASRARKKKYPIDDQLILKHAPTLRHFGIHEMEGKMHDTEFAVPQNGTFRNGPIAQVCNLEGLSISVKMQLWPYEDHTISGDFDGLPWDKLKILHIIPHSWWYDVRESNTGGSYFSPSIETHTAVFLREVPGAQAKKPCLRYIIVGTDSPKNIFLYKVIWKRNRSVERRSEWYPMLREVKEEEIRKVSRLWLTCPEYDDPW</sequence>
<keyword evidence="3" id="KW-1185">Reference proteome</keyword>
<protein>
    <recommendedName>
        <fullName evidence="4">HNH nuclease domain-containing protein</fullName>
    </recommendedName>
</protein>
<evidence type="ECO:0008006" key="4">
    <source>
        <dbReference type="Google" id="ProtNLM"/>
    </source>
</evidence>
<evidence type="ECO:0000313" key="2">
    <source>
        <dbReference type="EMBL" id="KAK6504976.1"/>
    </source>
</evidence>
<accession>A0AAV9W9V8</accession>
<evidence type="ECO:0000313" key="3">
    <source>
        <dbReference type="Proteomes" id="UP001370758"/>
    </source>
</evidence>
<organism evidence="2 3">
    <name type="scientific">Arthrobotrys musiformis</name>
    <dbReference type="NCBI Taxonomy" id="47236"/>
    <lineage>
        <taxon>Eukaryota</taxon>
        <taxon>Fungi</taxon>
        <taxon>Dikarya</taxon>
        <taxon>Ascomycota</taxon>
        <taxon>Pezizomycotina</taxon>
        <taxon>Orbiliomycetes</taxon>
        <taxon>Orbiliales</taxon>
        <taxon>Orbiliaceae</taxon>
        <taxon>Arthrobotrys</taxon>
    </lineage>
</organism>
<proteinExistence type="predicted"/>
<dbReference type="EMBL" id="JAVHJL010000004">
    <property type="protein sequence ID" value="KAK6504976.1"/>
    <property type="molecule type" value="Genomic_DNA"/>
</dbReference>
<dbReference type="AlphaFoldDB" id="A0AAV9W9V8"/>
<gene>
    <name evidence="2" type="ORF">TWF481_006909</name>
</gene>
<reference evidence="2 3" key="1">
    <citation type="submission" date="2023-08" db="EMBL/GenBank/DDBJ databases">
        <authorList>
            <person name="Palmer J.M."/>
        </authorList>
    </citation>
    <scope>NUCLEOTIDE SEQUENCE [LARGE SCALE GENOMIC DNA]</scope>
    <source>
        <strain evidence="2 3">TWF481</strain>
    </source>
</reference>
<dbReference type="Proteomes" id="UP001370758">
    <property type="component" value="Unassembled WGS sequence"/>
</dbReference>
<feature type="region of interest" description="Disordered" evidence="1">
    <location>
        <begin position="47"/>
        <end position="138"/>
    </location>
</feature>